<keyword evidence="2" id="KW-1185">Reference proteome</keyword>
<proteinExistence type="predicted"/>
<evidence type="ECO:0000313" key="2">
    <source>
        <dbReference type="Proteomes" id="UP000277928"/>
    </source>
</evidence>
<evidence type="ECO:0000313" key="1">
    <source>
        <dbReference type="EMBL" id="VDK71065.1"/>
    </source>
</evidence>
<dbReference type="Proteomes" id="UP000277928">
    <property type="component" value="Unassembled WGS sequence"/>
</dbReference>
<organism evidence="1 2">
    <name type="scientific">Litomosoides sigmodontis</name>
    <name type="common">Filarial nematode worm</name>
    <dbReference type="NCBI Taxonomy" id="42156"/>
    <lineage>
        <taxon>Eukaryota</taxon>
        <taxon>Metazoa</taxon>
        <taxon>Ecdysozoa</taxon>
        <taxon>Nematoda</taxon>
        <taxon>Chromadorea</taxon>
        <taxon>Rhabditida</taxon>
        <taxon>Spirurina</taxon>
        <taxon>Spiruromorpha</taxon>
        <taxon>Filarioidea</taxon>
        <taxon>Onchocercidae</taxon>
        <taxon>Litomosoides</taxon>
    </lineage>
</organism>
<dbReference type="AlphaFoldDB" id="A0A3P6STJ3"/>
<dbReference type="EMBL" id="UYRX01000044">
    <property type="protein sequence ID" value="VDK71065.1"/>
    <property type="molecule type" value="Genomic_DNA"/>
</dbReference>
<gene>
    <name evidence="1" type="ORF">NLS_LOCUS1301</name>
</gene>
<protein>
    <submittedName>
        <fullName evidence="1">Uncharacterized protein</fullName>
    </submittedName>
</protein>
<sequence>MGLVNETAERWHVRLSLQIHLNYSQKNRWGSLQSSDAALMGTTMLTRRKSSAIILQQQQQQQQPQQLVVGIDRGVASDSAAVLAEMLNLDASLNKQHTSGT</sequence>
<dbReference type="STRING" id="42156.A0A3P6STJ3"/>
<reference evidence="1 2" key="1">
    <citation type="submission" date="2018-08" db="EMBL/GenBank/DDBJ databases">
        <authorList>
            <person name="Laetsch R D."/>
            <person name="Stevens L."/>
            <person name="Kumar S."/>
            <person name="Blaxter L. M."/>
        </authorList>
    </citation>
    <scope>NUCLEOTIDE SEQUENCE [LARGE SCALE GENOMIC DNA]</scope>
</reference>
<accession>A0A3P6STJ3</accession>
<name>A0A3P6STJ3_LITSI</name>